<dbReference type="SUPFAM" id="SSF53335">
    <property type="entry name" value="S-adenosyl-L-methionine-dependent methyltransferases"/>
    <property type="match status" value="1"/>
</dbReference>
<dbReference type="HAMAP" id="MF_00472">
    <property type="entry name" value="UbiG"/>
    <property type="match status" value="1"/>
</dbReference>
<accession>A0A562SEU5</accession>
<dbReference type="AlphaFoldDB" id="A0A562SEU5"/>
<dbReference type="GO" id="GO:0010420">
    <property type="term" value="F:polyprenyldihydroxybenzoate methyltransferase activity"/>
    <property type="evidence" value="ECO:0007669"/>
    <property type="project" value="InterPro"/>
</dbReference>
<keyword evidence="2 5" id="KW-0808">Transferase</keyword>
<gene>
    <name evidence="5" type="primary">ubiG</name>
    <name evidence="7" type="ORF">JM93_04232</name>
</gene>
<dbReference type="InterPro" id="IPR013216">
    <property type="entry name" value="Methyltransf_11"/>
</dbReference>
<dbReference type="Proteomes" id="UP000320593">
    <property type="component" value="Unassembled WGS sequence"/>
</dbReference>
<dbReference type="Gene3D" id="3.40.50.150">
    <property type="entry name" value="Vaccinia Virus protein VP39"/>
    <property type="match status" value="1"/>
</dbReference>
<proteinExistence type="inferred from homology"/>
<sequence length="255" mass="28082">MNDSATSQKAGTTIDDKEVARFSALAAEWWNPAGKFKPLHKFNPVRLAYIKREVCRHFGRDPKAVDAFNGLRFLDIGCGGGLLCEPMARLGADIVGADASETNIKVARLHMEQSGLEIDYRAETAEKLEADGESFDVILNMEVVEHVSDVPLFLSATANMVRPGGLMFVATINRTLKAYALAIVGAEYVLRWLPKGTHSYEKLVKPSEIEGPLEASGMQVIDRSGVSFNPLTDTWSQSKDMDVNYMLLAERLTKS</sequence>
<evidence type="ECO:0000256" key="4">
    <source>
        <dbReference type="ARBA" id="ARBA00022691"/>
    </source>
</evidence>
<dbReference type="GO" id="GO:0032259">
    <property type="term" value="P:methylation"/>
    <property type="evidence" value="ECO:0007669"/>
    <property type="project" value="UniProtKB-KW"/>
</dbReference>
<dbReference type="PANTHER" id="PTHR43464">
    <property type="entry name" value="METHYLTRANSFERASE"/>
    <property type="match status" value="1"/>
</dbReference>
<evidence type="ECO:0000256" key="2">
    <source>
        <dbReference type="ARBA" id="ARBA00022679"/>
    </source>
</evidence>
<feature type="binding site" evidence="5">
    <location>
        <position position="98"/>
    </location>
    <ligand>
        <name>S-adenosyl-L-methionine</name>
        <dbReference type="ChEBI" id="CHEBI:59789"/>
    </ligand>
</feature>
<comment type="catalytic activity">
    <reaction evidence="5">
        <text>a 3-demethylubiquinol + S-adenosyl-L-methionine = a ubiquinol + S-adenosyl-L-homocysteine + H(+)</text>
        <dbReference type="Rhea" id="RHEA:44380"/>
        <dbReference type="Rhea" id="RHEA-COMP:9566"/>
        <dbReference type="Rhea" id="RHEA-COMP:10914"/>
        <dbReference type="ChEBI" id="CHEBI:15378"/>
        <dbReference type="ChEBI" id="CHEBI:17976"/>
        <dbReference type="ChEBI" id="CHEBI:57856"/>
        <dbReference type="ChEBI" id="CHEBI:59789"/>
        <dbReference type="ChEBI" id="CHEBI:84422"/>
        <dbReference type="EC" id="2.1.1.64"/>
    </reaction>
</comment>
<organism evidence="7 8">
    <name type="scientific">Roseibium hamelinense</name>
    <dbReference type="NCBI Taxonomy" id="150831"/>
    <lineage>
        <taxon>Bacteria</taxon>
        <taxon>Pseudomonadati</taxon>
        <taxon>Pseudomonadota</taxon>
        <taxon>Alphaproteobacteria</taxon>
        <taxon>Hyphomicrobiales</taxon>
        <taxon>Stappiaceae</taxon>
        <taxon>Roseibium</taxon>
    </lineage>
</organism>
<comment type="function">
    <text evidence="5">O-methyltransferase that catalyzes the 2 O-methylation steps in the ubiquinone biosynthetic pathway.</text>
</comment>
<evidence type="ECO:0000313" key="7">
    <source>
        <dbReference type="EMBL" id="TWI79885.1"/>
    </source>
</evidence>
<dbReference type="InterPro" id="IPR029063">
    <property type="entry name" value="SAM-dependent_MTases_sf"/>
</dbReference>
<dbReference type="PANTHER" id="PTHR43464:SF19">
    <property type="entry name" value="UBIQUINONE BIOSYNTHESIS O-METHYLTRANSFERASE, MITOCHONDRIAL"/>
    <property type="match status" value="1"/>
</dbReference>
<dbReference type="GO" id="GO:0102208">
    <property type="term" value="F:2-polyprenyl-6-hydroxyphenol methylase activity"/>
    <property type="evidence" value="ECO:0007669"/>
    <property type="project" value="UniProtKB-EC"/>
</dbReference>
<evidence type="ECO:0000256" key="1">
    <source>
        <dbReference type="ARBA" id="ARBA00022603"/>
    </source>
</evidence>
<dbReference type="UniPathway" id="UPA00232"/>
<keyword evidence="3 5" id="KW-0831">Ubiquinone biosynthesis</keyword>
<dbReference type="OrthoDB" id="9801538at2"/>
<keyword evidence="8" id="KW-1185">Reference proteome</keyword>
<evidence type="ECO:0000313" key="8">
    <source>
        <dbReference type="Proteomes" id="UP000320593"/>
    </source>
</evidence>
<comment type="caution">
    <text evidence="7">The sequence shown here is derived from an EMBL/GenBank/DDBJ whole genome shotgun (WGS) entry which is preliminary data.</text>
</comment>
<dbReference type="Pfam" id="PF08241">
    <property type="entry name" value="Methyltransf_11"/>
    <property type="match status" value="1"/>
</dbReference>
<feature type="binding site" evidence="5">
    <location>
        <position position="141"/>
    </location>
    <ligand>
        <name>S-adenosyl-L-methionine</name>
        <dbReference type="ChEBI" id="CHEBI:59789"/>
    </ligand>
</feature>
<dbReference type="GO" id="GO:0061542">
    <property type="term" value="F:3-demethylubiquinol 3-O-methyltransferase activity"/>
    <property type="evidence" value="ECO:0007669"/>
    <property type="project" value="UniProtKB-UniRule"/>
</dbReference>
<comment type="catalytic activity">
    <reaction evidence="5">
        <text>a 3-(all-trans-polyprenyl)benzene-1,2-diol + S-adenosyl-L-methionine = a 2-methoxy-6-(all-trans-polyprenyl)phenol + S-adenosyl-L-homocysteine + H(+)</text>
        <dbReference type="Rhea" id="RHEA:31411"/>
        <dbReference type="Rhea" id="RHEA-COMP:9550"/>
        <dbReference type="Rhea" id="RHEA-COMP:9551"/>
        <dbReference type="ChEBI" id="CHEBI:15378"/>
        <dbReference type="ChEBI" id="CHEBI:57856"/>
        <dbReference type="ChEBI" id="CHEBI:59789"/>
        <dbReference type="ChEBI" id="CHEBI:62729"/>
        <dbReference type="ChEBI" id="CHEBI:62731"/>
        <dbReference type="EC" id="2.1.1.222"/>
    </reaction>
</comment>
<dbReference type="EC" id="2.1.1.222" evidence="5"/>
<dbReference type="NCBIfam" id="TIGR01983">
    <property type="entry name" value="UbiG"/>
    <property type="match status" value="1"/>
</dbReference>
<dbReference type="EMBL" id="VLLF01000013">
    <property type="protein sequence ID" value="TWI79885.1"/>
    <property type="molecule type" value="Genomic_DNA"/>
</dbReference>
<keyword evidence="4 5" id="KW-0949">S-adenosyl-L-methionine</keyword>
<protein>
    <recommendedName>
        <fullName evidence="5">Ubiquinone biosynthesis O-methyltransferase</fullName>
    </recommendedName>
    <alternativeName>
        <fullName evidence="5">2-polyprenyl-6-hydroxyphenol methylase</fullName>
        <ecNumber evidence="5">2.1.1.222</ecNumber>
    </alternativeName>
    <alternativeName>
        <fullName evidence="5">3-demethylubiquinone 3-O-methyltransferase</fullName>
        <ecNumber evidence="5">2.1.1.64</ecNumber>
    </alternativeName>
</protein>
<dbReference type="EC" id="2.1.1.64" evidence="5"/>
<name>A0A562SEU5_9HYPH</name>
<evidence type="ECO:0000256" key="5">
    <source>
        <dbReference type="HAMAP-Rule" id="MF_00472"/>
    </source>
</evidence>
<feature type="binding site" evidence="5">
    <location>
        <position position="46"/>
    </location>
    <ligand>
        <name>S-adenosyl-L-methionine</name>
        <dbReference type="ChEBI" id="CHEBI:59789"/>
    </ligand>
</feature>
<keyword evidence="1 5" id="KW-0489">Methyltransferase</keyword>
<dbReference type="RefSeq" id="WP_145347525.1">
    <property type="nucleotide sequence ID" value="NZ_SMLY01000064.1"/>
</dbReference>
<comment type="similarity">
    <text evidence="5">Belongs to the methyltransferase superfamily. UbiG/COQ3 family.</text>
</comment>
<feature type="binding site" evidence="5">
    <location>
        <position position="77"/>
    </location>
    <ligand>
        <name>S-adenosyl-L-methionine</name>
        <dbReference type="ChEBI" id="CHEBI:59789"/>
    </ligand>
</feature>
<dbReference type="InterPro" id="IPR010233">
    <property type="entry name" value="UbiG_MeTrfase"/>
</dbReference>
<comment type="pathway">
    <text evidence="5">Cofactor biosynthesis; ubiquinone biosynthesis.</text>
</comment>
<keyword evidence="7" id="KW-0830">Ubiquinone</keyword>
<reference evidence="7 8" key="1">
    <citation type="submission" date="2019-07" db="EMBL/GenBank/DDBJ databases">
        <title>Genomic Encyclopedia of Archaeal and Bacterial Type Strains, Phase II (KMG-II): from individual species to whole genera.</title>
        <authorList>
            <person name="Goeker M."/>
        </authorList>
    </citation>
    <scope>NUCLEOTIDE SEQUENCE [LARGE SCALE GENOMIC DNA]</scope>
    <source>
        <strain evidence="7 8">ATCC BAA-252</strain>
    </source>
</reference>
<evidence type="ECO:0000259" key="6">
    <source>
        <dbReference type="Pfam" id="PF08241"/>
    </source>
</evidence>
<dbReference type="CDD" id="cd02440">
    <property type="entry name" value="AdoMet_MTases"/>
    <property type="match status" value="1"/>
</dbReference>
<feature type="domain" description="Methyltransferase type 11" evidence="6">
    <location>
        <begin position="74"/>
        <end position="168"/>
    </location>
</feature>
<evidence type="ECO:0000256" key="3">
    <source>
        <dbReference type="ARBA" id="ARBA00022688"/>
    </source>
</evidence>